<dbReference type="InterPro" id="IPR007588">
    <property type="entry name" value="Znf_FLYWCH"/>
</dbReference>
<keyword evidence="1" id="KW-0479">Metal-binding</keyword>
<evidence type="ECO:0000259" key="4">
    <source>
        <dbReference type="Pfam" id="PF04500"/>
    </source>
</evidence>
<protein>
    <submittedName>
        <fullName evidence="5">SFRICE_004207</fullName>
    </submittedName>
</protein>
<sequence>MFTVAYDSPMFLMSKHGNMMLMHRGYTYHLKYTRNEKSTWRCSRHCSYKCRATICTVDNVVCRMKNMHNH</sequence>
<evidence type="ECO:0000313" key="5">
    <source>
        <dbReference type="EMBL" id="SOQ39979.1"/>
    </source>
</evidence>
<name>A0A2H1VGK3_SPOFR</name>
<dbReference type="Gene3D" id="2.20.25.240">
    <property type="match status" value="1"/>
</dbReference>
<dbReference type="AlphaFoldDB" id="A0A2H1VGK3"/>
<feature type="domain" description="FLYWCH-type" evidence="4">
    <location>
        <begin position="11"/>
        <end position="70"/>
    </location>
</feature>
<evidence type="ECO:0000256" key="3">
    <source>
        <dbReference type="ARBA" id="ARBA00022833"/>
    </source>
</evidence>
<evidence type="ECO:0000256" key="2">
    <source>
        <dbReference type="ARBA" id="ARBA00022771"/>
    </source>
</evidence>
<keyword evidence="3" id="KW-0862">Zinc</keyword>
<proteinExistence type="predicted"/>
<evidence type="ECO:0000256" key="1">
    <source>
        <dbReference type="ARBA" id="ARBA00022723"/>
    </source>
</evidence>
<reference evidence="5" key="1">
    <citation type="submission" date="2016-07" db="EMBL/GenBank/DDBJ databases">
        <authorList>
            <person name="Bretaudeau A."/>
        </authorList>
    </citation>
    <scope>NUCLEOTIDE SEQUENCE</scope>
    <source>
        <strain evidence="5">Rice</strain>
        <tissue evidence="5">Whole body</tissue>
    </source>
</reference>
<dbReference type="Pfam" id="PF04500">
    <property type="entry name" value="FLYWCH"/>
    <property type="match status" value="1"/>
</dbReference>
<dbReference type="GO" id="GO:0008270">
    <property type="term" value="F:zinc ion binding"/>
    <property type="evidence" value="ECO:0007669"/>
    <property type="project" value="UniProtKB-KW"/>
</dbReference>
<dbReference type="EMBL" id="ODYU01002462">
    <property type="protein sequence ID" value="SOQ39979.1"/>
    <property type="molecule type" value="Genomic_DNA"/>
</dbReference>
<gene>
    <name evidence="5" type="ORF">SFRICE_004207</name>
</gene>
<keyword evidence="2" id="KW-0863">Zinc-finger</keyword>
<accession>A0A2H1VGK3</accession>
<organism evidence="5">
    <name type="scientific">Spodoptera frugiperda</name>
    <name type="common">Fall armyworm</name>
    <dbReference type="NCBI Taxonomy" id="7108"/>
    <lineage>
        <taxon>Eukaryota</taxon>
        <taxon>Metazoa</taxon>
        <taxon>Ecdysozoa</taxon>
        <taxon>Arthropoda</taxon>
        <taxon>Hexapoda</taxon>
        <taxon>Insecta</taxon>
        <taxon>Pterygota</taxon>
        <taxon>Neoptera</taxon>
        <taxon>Endopterygota</taxon>
        <taxon>Lepidoptera</taxon>
        <taxon>Glossata</taxon>
        <taxon>Ditrysia</taxon>
        <taxon>Noctuoidea</taxon>
        <taxon>Noctuidae</taxon>
        <taxon>Amphipyrinae</taxon>
        <taxon>Spodoptera</taxon>
    </lineage>
</organism>